<dbReference type="InterPro" id="IPR017900">
    <property type="entry name" value="4Fe4S_Fe_S_CS"/>
</dbReference>
<dbReference type="GO" id="GO:0051539">
    <property type="term" value="F:4 iron, 4 sulfur cluster binding"/>
    <property type="evidence" value="ECO:0007669"/>
    <property type="project" value="UniProtKB-KW"/>
</dbReference>
<dbReference type="InterPro" id="IPR010208">
    <property type="entry name" value="Ion_transpt_RnfC/RsxC"/>
</dbReference>
<sequence length="455" mass="48689">MKLLSYFRGEAFQRGVHPPSCKLTAGNAIRRLPFPPRVTVPLSQHIGKPPRAVVQVGQEVVRGQPIARTQDWLSVPHHAPVTGVVEAIELRPSARGPWTQSIVIRAHSGASQEDLWGQPRDMAAASGDDILQAVWDAGMVGLGGAAFPTHAKLSVPKQAKVHTLVVNGCECEPYLTCDHRVMVEESDYLVRGIRYAMRVTGAVRTIIGIEDNKPDARTALEAAISRAGPIPEGDIHAELVPTKYPQGSEKMLIMALFGAEVPSGALPLSMGMVVNNVGTLAALGRLLPAGQGLTERVVTVTGPGVARPGDYRVALGTPLKFVLDYAGAPAVDSMTARQVILGGPMMGQAIASLDVPITKGVSGVLVFRHEDMAEREGRHTYPCIKCGECVESCPMGLNPSTLGMLAAKREYDLMGSDFHLGDCFECGCCTYVCPSNIPLVQQFRVAKQILREKAA</sequence>
<dbReference type="EMBL" id="RCCI01000004">
    <property type="protein sequence ID" value="RLJ68455.1"/>
    <property type="molecule type" value="Genomic_DNA"/>
</dbReference>
<name>A0A497XMC3_9PROT</name>
<dbReference type="Gene3D" id="3.30.70.20">
    <property type="match status" value="1"/>
</dbReference>
<dbReference type="Pfam" id="PF13375">
    <property type="entry name" value="RnfC_N"/>
    <property type="match status" value="1"/>
</dbReference>
<keyword evidence="11" id="KW-1185">Reference proteome</keyword>
<evidence type="ECO:0000256" key="4">
    <source>
        <dbReference type="ARBA" id="ARBA00022737"/>
    </source>
</evidence>
<dbReference type="EC" id="7.-.-.-" evidence="8"/>
<keyword evidence="6 8" id="KW-0408">Iron</keyword>
<evidence type="ECO:0000256" key="1">
    <source>
        <dbReference type="ARBA" id="ARBA00022448"/>
    </source>
</evidence>
<dbReference type="Pfam" id="PF01512">
    <property type="entry name" value="Complex1_51K"/>
    <property type="match status" value="1"/>
</dbReference>
<dbReference type="GO" id="GO:0022900">
    <property type="term" value="P:electron transport chain"/>
    <property type="evidence" value="ECO:0007669"/>
    <property type="project" value="UniProtKB-UniRule"/>
</dbReference>
<evidence type="ECO:0000256" key="3">
    <source>
        <dbReference type="ARBA" id="ARBA00022723"/>
    </source>
</evidence>
<feature type="binding site" evidence="8">
    <location>
        <position position="386"/>
    </location>
    <ligand>
        <name>[4Fe-4S] cluster</name>
        <dbReference type="ChEBI" id="CHEBI:49883"/>
        <label>1</label>
    </ligand>
</feature>
<evidence type="ECO:0000313" key="11">
    <source>
        <dbReference type="Proteomes" id="UP000268908"/>
    </source>
</evidence>
<dbReference type="AlphaFoldDB" id="A0A497XMC3"/>
<feature type="domain" description="4Fe-4S ferredoxin-type" evidence="9">
    <location>
        <begin position="374"/>
        <end position="403"/>
    </location>
</feature>
<feature type="binding site" evidence="8">
    <location>
        <position position="429"/>
    </location>
    <ligand>
        <name>[4Fe-4S] cluster</name>
        <dbReference type="ChEBI" id="CHEBI:49883"/>
        <label>2</label>
    </ligand>
</feature>
<comment type="cofactor">
    <cofactor evidence="8">
        <name>[4Fe-4S] cluster</name>
        <dbReference type="ChEBI" id="CHEBI:49883"/>
    </cofactor>
    <text evidence="8">Binds 2 [4Fe-4S] clusters per subunit.</text>
</comment>
<keyword evidence="7 8" id="KW-0411">Iron-sulfur</keyword>
<dbReference type="Pfam" id="PF12838">
    <property type="entry name" value="Fer4_7"/>
    <property type="match status" value="1"/>
</dbReference>
<feature type="binding site" evidence="8">
    <location>
        <position position="393"/>
    </location>
    <ligand>
        <name>[4Fe-4S] cluster</name>
        <dbReference type="ChEBI" id="CHEBI:49883"/>
        <label>2</label>
    </ligand>
</feature>
<gene>
    <name evidence="8" type="primary">rnfC</name>
    <name evidence="10" type="ORF">DFR35_1016</name>
</gene>
<keyword evidence="8" id="KW-0472">Membrane</keyword>
<dbReference type="GO" id="GO:0009055">
    <property type="term" value="F:electron transfer activity"/>
    <property type="evidence" value="ECO:0007669"/>
    <property type="project" value="InterPro"/>
</dbReference>
<feature type="binding site" evidence="8">
    <location>
        <position position="389"/>
    </location>
    <ligand>
        <name>[4Fe-4S] cluster</name>
        <dbReference type="ChEBI" id="CHEBI:49883"/>
        <label>1</label>
    </ligand>
</feature>
<evidence type="ECO:0000256" key="6">
    <source>
        <dbReference type="ARBA" id="ARBA00023004"/>
    </source>
</evidence>
<feature type="binding site" evidence="8">
    <location>
        <position position="433"/>
    </location>
    <ligand>
        <name>[4Fe-4S] cluster</name>
        <dbReference type="ChEBI" id="CHEBI:49883"/>
        <label>1</label>
    </ligand>
</feature>
<dbReference type="Gene3D" id="3.40.50.11540">
    <property type="entry name" value="NADH-ubiquinone oxidoreductase 51kDa subunit"/>
    <property type="match status" value="1"/>
</dbReference>
<dbReference type="PROSITE" id="PS00198">
    <property type="entry name" value="4FE4S_FER_1"/>
    <property type="match status" value="1"/>
</dbReference>
<keyword evidence="1 8" id="KW-0813">Transport</keyword>
<evidence type="ECO:0000256" key="8">
    <source>
        <dbReference type="HAMAP-Rule" id="MF_00461"/>
    </source>
</evidence>
<dbReference type="PANTHER" id="PTHR43034:SF2">
    <property type="entry name" value="ION-TRANSLOCATING OXIDOREDUCTASE COMPLEX SUBUNIT C"/>
    <property type="match status" value="1"/>
</dbReference>
<dbReference type="RefSeq" id="WP_121240351.1">
    <property type="nucleotide sequence ID" value="NZ_BHVV01000002.1"/>
</dbReference>
<keyword evidence="8" id="KW-1003">Cell membrane</keyword>
<protein>
    <recommendedName>
        <fullName evidence="8">Ion-translocating oxidoreductase complex subunit C</fullName>
        <ecNumber evidence="8">7.-.-.-</ecNumber>
    </recommendedName>
    <alternativeName>
        <fullName evidence="8">Rnf electron transport complex subunit C</fullName>
    </alternativeName>
</protein>
<dbReference type="HAMAP" id="MF_00461">
    <property type="entry name" value="RsxC_RnfC"/>
    <property type="match status" value="1"/>
</dbReference>
<proteinExistence type="inferred from homology"/>
<dbReference type="PROSITE" id="PS51379">
    <property type="entry name" value="4FE4S_FER_2"/>
    <property type="match status" value="2"/>
</dbReference>
<dbReference type="InterPro" id="IPR019554">
    <property type="entry name" value="Soluble_ligand-bd"/>
</dbReference>
<feature type="binding site" evidence="8">
    <location>
        <position position="423"/>
    </location>
    <ligand>
        <name>[4Fe-4S] cluster</name>
        <dbReference type="ChEBI" id="CHEBI:49883"/>
        <label>2</label>
    </ligand>
</feature>
<dbReference type="SUPFAM" id="SSF46548">
    <property type="entry name" value="alpha-helical ferredoxin"/>
    <property type="match status" value="1"/>
</dbReference>
<feature type="binding site" evidence="8">
    <location>
        <position position="383"/>
    </location>
    <ligand>
        <name>[4Fe-4S] cluster</name>
        <dbReference type="ChEBI" id="CHEBI:49883"/>
        <label>1</label>
    </ligand>
</feature>
<comment type="subunit">
    <text evidence="8">The complex is composed of six subunits: RnfA, RnfB, RnfC, RnfD, RnfE and RnfG.</text>
</comment>
<dbReference type="NCBIfam" id="TIGR01945">
    <property type="entry name" value="rnfC"/>
    <property type="match status" value="1"/>
</dbReference>
<evidence type="ECO:0000259" key="9">
    <source>
        <dbReference type="PROSITE" id="PS51379"/>
    </source>
</evidence>
<keyword evidence="4 8" id="KW-0677">Repeat</keyword>
<dbReference type="OrthoDB" id="9808559at2"/>
<reference evidence="10 11" key="1">
    <citation type="submission" date="2018-10" db="EMBL/GenBank/DDBJ databases">
        <title>Genomic Encyclopedia of Type Strains, Phase IV (KMG-IV): sequencing the most valuable type-strain genomes for metagenomic binning, comparative biology and taxonomic classification.</title>
        <authorList>
            <person name="Goeker M."/>
        </authorList>
    </citation>
    <scope>NUCLEOTIDE SEQUENCE [LARGE SCALE GENOMIC DNA]</scope>
    <source>
        <strain evidence="10 11">DSM 26916</strain>
    </source>
</reference>
<dbReference type="Proteomes" id="UP000268908">
    <property type="component" value="Unassembled WGS sequence"/>
</dbReference>
<keyword evidence="2 8" id="KW-0004">4Fe-4S</keyword>
<comment type="function">
    <text evidence="8">Part of a membrane-bound complex that couples electron transfer with translocation of ions across the membrane.</text>
</comment>
<keyword evidence="3 8" id="KW-0479">Metal-binding</keyword>
<evidence type="ECO:0000256" key="5">
    <source>
        <dbReference type="ARBA" id="ARBA00022982"/>
    </source>
</evidence>
<dbReference type="GO" id="GO:0046872">
    <property type="term" value="F:metal ion binding"/>
    <property type="evidence" value="ECO:0007669"/>
    <property type="project" value="UniProtKB-KW"/>
</dbReference>
<dbReference type="GO" id="GO:0005886">
    <property type="term" value="C:plasma membrane"/>
    <property type="evidence" value="ECO:0007669"/>
    <property type="project" value="UniProtKB-SubCell"/>
</dbReference>
<dbReference type="Pfam" id="PF10531">
    <property type="entry name" value="SLBB"/>
    <property type="match status" value="1"/>
</dbReference>
<accession>A0A497XMC3</accession>
<dbReference type="NCBIfam" id="NF003454">
    <property type="entry name" value="PRK05035.1"/>
    <property type="match status" value="1"/>
</dbReference>
<feature type="binding site" evidence="8">
    <location>
        <position position="426"/>
    </location>
    <ligand>
        <name>[4Fe-4S] cluster</name>
        <dbReference type="ChEBI" id="CHEBI:49883"/>
        <label>2</label>
    </ligand>
</feature>
<keyword evidence="5 8" id="KW-0249">Electron transport</keyword>
<feature type="domain" description="4Fe-4S ferredoxin-type" evidence="9">
    <location>
        <begin position="414"/>
        <end position="443"/>
    </location>
</feature>
<keyword evidence="8" id="KW-1278">Translocase</keyword>
<evidence type="ECO:0000313" key="10">
    <source>
        <dbReference type="EMBL" id="RLJ68455.1"/>
    </source>
</evidence>
<dbReference type="PANTHER" id="PTHR43034">
    <property type="entry name" value="ION-TRANSLOCATING OXIDOREDUCTASE COMPLEX SUBUNIT C"/>
    <property type="match status" value="1"/>
</dbReference>
<organism evidence="10 11">
    <name type="scientific">Sulfurisoma sediminicola</name>
    <dbReference type="NCBI Taxonomy" id="1381557"/>
    <lineage>
        <taxon>Bacteria</taxon>
        <taxon>Pseudomonadati</taxon>
        <taxon>Pseudomonadota</taxon>
        <taxon>Betaproteobacteria</taxon>
        <taxon>Nitrosomonadales</taxon>
        <taxon>Sterolibacteriaceae</taxon>
        <taxon>Sulfurisoma</taxon>
    </lineage>
</organism>
<keyword evidence="8" id="KW-0997">Cell inner membrane</keyword>
<evidence type="ECO:0000256" key="7">
    <source>
        <dbReference type="ARBA" id="ARBA00023014"/>
    </source>
</evidence>
<evidence type="ECO:0000256" key="2">
    <source>
        <dbReference type="ARBA" id="ARBA00022485"/>
    </source>
</evidence>
<comment type="subcellular location">
    <subcellularLocation>
        <location evidence="8">Cell inner membrane</location>
        <topology evidence="8">Peripheral membrane protein</topology>
    </subcellularLocation>
</comment>
<dbReference type="InterPro" id="IPR017896">
    <property type="entry name" value="4Fe4S_Fe-S-bd"/>
</dbReference>
<dbReference type="InterPro" id="IPR037225">
    <property type="entry name" value="Nuo51_FMN-bd_sf"/>
</dbReference>
<comment type="caution">
    <text evidence="10">The sequence shown here is derived from an EMBL/GenBank/DDBJ whole genome shotgun (WGS) entry which is preliminary data.</text>
</comment>
<dbReference type="InterPro" id="IPR026902">
    <property type="entry name" value="RnfC_N"/>
</dbReference>
<dbReference type="SUPFAM" id="SSF142019">
    <property type="entry name" value="Nqo1 FMN-binding domain-like"/>
    <property type="match status" value="1"/>
</dbReference>
<comment type="similarity">
    <text evidence="8">Belongs to the 4Fe4S bacterial-type ferredoxin family. RnfC subfamily.</text>
</comment>
<dbReference type="InterPro" id="IPR011538">
    <property type="entry name" value="Nuo51_FMN-bd"/>
</dbReference>